<dbReference type="PANTHER" id="PTHR38664:SF1">
    <property type="entry name" value="SLR0058 PROTEIN"/>
    <property type="match status" value="1"/>
</dbReference>
<feature type="compositionally biased region" description="Low complexity" evidence="1">
    <location>
        <begin position="188"/>
        <end position="200"/>
    </location>
</feature>
<dbReference type="NCBIfam" id="TIGR01837">
    <property type="entry name" value="PHA_granule_1"/>
    <property type="match status" value="1"/>
</dbReference>
<name>A0ABP7MTH4_9GAMM</name>
<sequence length="200" mass="21804">MGKLKDAAEATDNRMKALSETKIAQDIKKYTNQIWLAGLGAFSKADGEGNKYFDALVTAGKDIEERGREGVLRQVEFANNRVEDVKNDVIQKAEDVRDRANSTWDKVERVFDERVQSALTRLGIPSKADMDALKTEIAALKKNVDTLKKAKAPAKAATTAAKKAPAKKTTTEAAKKTTATTTRKRTTASKTTKTAATKAE</sequence>
<gene>
    <name evidence="2" type="ORF">GCM10022277_27760</name>
</gene>
<proteinExistence type="predicted"/>
<protein>
    <recommendedName>
        <fullName evidence="4">Poly(Hydroxyalkanoate) granule-associated protein</fullName>
    </recommendedName>
</protein>
<dbReference type="PANTHER" id="PTHR38664">
    <property type="entry name" value="SLR0058 PROTEIN"/>
    <property type="match status" value="1"/>
</dbReference>
<organism evidence="2 3">
    <name type="scientific">Litoribacillus peritrichatus</name>
    <dbReference type="NCBI Taxonomy" id="718191"/>
    <lineage>
        <taxon>Bacteria</taxon>
        <taxon>Pseudomonadati</taxon>
        <taxon>Pseudomonadota</taxon>
        <taxon>Gammaproteobacteria</taxon>
        <taxon>Oceanospirillales</taxon>
        <taxon>Oceanospirillaceae</taxon>
        <taxon>Litoribacillus</taxon>
    </lineage>
</organism>
<evidence type="ECO:0000313" key="3">
    <source>
        <dbReference type="Proteomes" id="UP001501565"/>
    </source>
</evidence>
<feature type="compositionally biased region" description="Low complexity" evidence="1">
    <location>
        <begin position="153"/>
        <end position="168"/>
    </location>
</feature>
<dbReference type="RefSeq" id="WP_344799148.1">
    <property type="nucleotide sequence ID" value="NZ_BAABBN010000007.1"/>
</dbReference>
<comment type="caution">
    <text evidence="2">The sequence shown here is derived from an EMBL/GenBank/DDBJ whole genome shotgun (WGS) entry which is preliminary data.</text>
</comment>
<evidence type="ECO:0000256" key="1">
    <source>
        <dbReference type="SAM" id="MobiDB-lite"/>
    </source>
</evidence>
<keyword evidence="3" id="KW-1185">Reference proteome</keyword>
<accession>A0ABP7MTH4</accession>
<evidence type="ECO:0000313" key="2">
    <source>
        <dbReference type="EMBL" id="GAA3929638.1"/>
    </source>
</evidence>
<dbReference type="Pfam" id="PF05597">
    <property type="entry name" value="Phasin"/>
    <property type="match status" value="1"/>
</dbReference>
<dbReference type="InterPro" id="IPR008769">
    <property type="entry name" value="PhaF_PhaI"/>
</dbReference>
<dbReference type="EMBL" id="BAABBN010000007">
    <property type="protein sequence ID" value="GAA3929638.1"/>
    <property type="molecule type" value="Genomic_DNA"/>
</dbReference>
<dbReference type="Proteomes" id="UP001501565">
    <property type="component" value="Unassembled WGS sequence"/>
</dbReference>
<evidence type="ECO:0008006" key="4">
    <source>
        <dbReference type="Google" id="ProtNLM"/>
    </source>
</evidence>
<reference evidence="3" key="1">
    <citation type="journal article" date="2019" name="Int. J. Syst. Evol. Microbiol.">
        <title>The Global Catalogue of Microorganisms (GCM) 10K type strain sequencing project: providing services to taxonomists for standard genome sequencing and annotation.</title>
        <authorList>
            <consortium name="The Broad Institute Genomics Platform"/>
            <consortium name="The Broad Institute Genome Sequencing Center for Infectious Disease"/>
            <person name="Wu L."/>
            <person name="Ma J."/>
        </authorList>
    </citation>
    <scope>NUCLEOTIDE SEQUENCE [LARGE SCALE GENOMIC DNA]</scope>
    <source>
        <strain evidence="3">JCM 17551</strain>
    </source>
</reference>
<feature type="region of interest" description="Disordered" evidence="1">
    <location>
        <begin position="150"/>
        <end position="200"/>
    </location>
</feature>